<keyword evidence="3 5" id="KW-0732">Signal</keyword>
<evidence type="ECO:0000256" key="2">
    <source>
        <dbReference type="SAM" id="Phobius"/>
    </source>
</evidence>
<sequence length="174" mass="18679" precursor="true">MIFSLIILLLCSVTASGETEQLSSQTVQPPDNMTDSGDASDESQTTTAPLDVTNTETTTTTANTSLSTWLTQKSTVLTTSESTISALIFTEAELIEEVNSTTYNTALENRNGQDIAANPGLAAVLCIFSIVVAVVVVFVIVKAVRSRRPQFERLDDVSLGKISEDAPFARYPPK</sequence>
<feature type="chain" id="PRO_5043058580" evidence="3 5">
    <location>
        <begin position="18"/>
        <end position="174"/>
    </location>
</feature>
<proteinExistence type="predicted"/>
<evidence type="ECO:0000313" key="5">
    <source>
        <dbReference type="RefSeq" id="NP_001410481.1"/>
    </source>
</evidence>
<keyword evidence="2" id="KW-1133">Transmembrane helix</keyword>
<evidence type="ECO:0000256" key="3">
    <source>
        <dbReference type="SAM" id="SignalP"/>
    </source>
</evidence>
<protein>
    <submittedName>
        <fullName evidence="5">Uncharacterized LOC729966 homolog precursor</fullName>
    </submittedName>
</protein>
<feature type="region of interest" description="Disordered" evidence="1">
    <location>
        <begin position="20"/>
        <end position="58"/>
    </location>
</feature>
<evidence type="ECO:0000256" key="1">
    <source>
        <dbReference type="SAM" id="MobiDB-lite"/>
    </source>
</evidence>
<dbReference type="AlphaFoldDB" id="A0AB13ABD3"/>
<dbReference type="KEGG" id="dre:559429"/>
<gene>
    <name evidence="5 6" type="primary">si:dkey-246j7.1</name>
</gene>
<accession>A0AB13ABD3</accession>
<keyword evidence="4" id="KW-1185">Reference proteome</keyword>
<keyword evidence="2" id="KW-0812">Transmembrane</keyword>
<dbReference type="Proteomes" id="UP000000437">
    <property type="component" value="Chromosome 11"/>
</dbReference>
<dbReference type="AGR" id="ZFIN:ZDB-GENE-050419-230"/>
<feature type="transmembrane region" description="Helical" evidence="2">
    <location>
        <begin position="120"/>
        <end position="141"/>
    </location>
</feature>
<dbReference type="RefSeq" id="NP_001410481.1">
    <property type="nucleotide sequence ID" value="NM_001423552.1"/>
</dbReference>
<name>A0AB13ABD3_DANRE</name>
<evidence type="ECO:0000313" key="4">
    <source>
        <dbReference type="Proteomes" id="UP000000437"/>
    </source>
</evidence>
<feature type="compositionally biased region" description="Polar residues" evidence="1">
    <location>
        <begin position="20"/>
        <end position="48"/>
    </location>
</feature>
<keyword evidence="2" id="KW-0472">Membrane</keyword>
<organism evidence="4 5">
    <name type="scientific">Danio rerio</name>
    <name type="common">Zebrafish</name>
    <name type="synonym">Brachydanio rerio</name>
    <dbReference type="NCBI Taxonomy" id="7955"/>
    <lineage>
        <taxon>Eukaryota</taxon>
        <taxon>Metazoa</taxon>
        <taxon>Chordata</taxon>
        <taxon>Craniata</taxon>
        <taxon>Vertebrata</taxon>
        <taxon>Euteleostomi</taxon>
        <taxon>Actinopterygii</taxon>
        <taxon>Neopterygii</taxon>
        <taxon>Teleostei</taxon>
        <taxon>Ostariophysi</taxon>
        <taxon>Cypriniformes</taxon>
        <taxon>Danionidae</taxon>
        <taxon>Danioninae</taxon>
        <taxon>Danio</taxon>
    </lineage>
</organism>
<dbReference type="ZFIN" id="ZDB-GENE-050419-230">
    <property type="gene designation" value="si:dkey-246j7.1"/>
</dbReference>
<feature type="signal peptide" evidence="3 5">
    <location>
        <begin position="1"/>
        <end position="17"/>
    </location>
</feature>
<reference evidence="5" key="1">
    <citation type="submission" date="2025-08" db="UniProtKB">
        <authorList>
            <consortium name="RefSeq"/>
        </authorList>
    </citation>
    <scope>IDENTIFICATION</scope>
    <source>
        <strain evidence="5">Tuebingen</strain>
    </source>
</reference>
<evidence type="ECO:0000313" key="6">
    <source>
        <dbReference type="ZFIN" id="ZDB-GENE-050419-230"/>
    </source>
</evidence>